<dbReference type="KEGG" id="ssua:FPZ54_02185"/>
<keyword evidence="5" id="KW-1185">Reference proteome</keyword>
<dbReference type="Pfam" id="PF00496">
    <property type="entry name" value="SBP_bac_5"/>
    <property type="match status" value="1"/>
</dbReference>
<proteinExistence type="inferred from homology"/>
<evidence type="ECO:0000256" key="1">
    <source>
        <dbReference type="ARBA" id="ARBA00004418"/>
    </source>
</evidence>
<evidence type="ECO:0000313" key="4">
    <source>
        <dbReference type="EMBL" id="QDX24955.1"/>
    </source>
</evidence>
<accession>A0A518RBW9</accession>
<organism evidence="4 5">
    <name type="scientific">Sphingomonas suaedae</name>
    <dbReference type="NCBI Taxonomy" id="2599297"/>
    <lineage>
        <taxon>Bacteria</taxon>
        <taxon>Pseudomonadati</taxon>
        <taxon>Pseudomonadota</taxon>
        <taxon>Alphaproteobacteria</taxon>
        <taxon>Sphingomonadales</taxon>
        <taxon>Sphingomonadaceae</taxon>
        <taxon>Sphingomonas</taxon>
    </lineage>
</organism>
<evidence type="ECO:0000259" key="3">
    <source>
        <dbReference type="Pfam" id="PF00496"/>
    </source>
</evidence>
<dbReference type="GO" id="GO:1904680">
    <property type="term" value="F:peptide transmembrane transporter activity"/>
    <property type="evidence" value="ECO:0007669"/>
    <property type="project" value="TreeGrafter"/>
</dbReference>
<dbReference type="AlphaFoldDB" id="A0A518RBW9"/>
<dbReference type="InterPro" id="IPR000914">
    <property type="entry name" value="SBP_5_dom"/>
</dbReference>
<dbReference type="OrthoDB" id="9803988at2"/>
<evidence type="ECO:0000256" key="2">
    <source>
        <dbReference type="ARBA" id="ARBA00005695"/>
    </source>
</evidence>
<comment type="subcellular location">
    <subcellularLocation>
        <location evidence="1">Periplasm</location>
    </subcellularLocation>
</comment>
<sequence length="486" mass="52885">MRSPALPFVAALALIAGGCDRRRPDDVPVVVSAIGGPAELRDPARGELDFPQRVLLGATAQGLVRFDANGGIEPGIAERWIVTDEGRSYIFRLRQAQWPDGSDVTADDVIASLRAAIAPRARSALAPFVAVIDEVVEMTPQVVEVRLKYPRPDLLKLFAQPEFAILRRPKLAGSGPFRVIGDGGSTPLLRPALDPNRIIEEPEEADPADDVRLRGERAALALARFARRESDLVLGGTFHDWPLLDHAGIAPANLRLDPAAGLFGLAIVSREGFTEASENRAAMAMAIDRAALTGLFRQGWSPVETLLPAQLDSSTAPAAPDWVAQPLEGRRIIARNRVAAWHANNPDAPLTIRVAMPRSPGTVLVWSRIARDLMDIGLEPIWVEESGDADLRLIDAVAPYDSARWFMVTACRGCPDDLTELLETARDAQTLGERAQALAEADLAFASANLYIPIAQPLRWSVAAMRLRAWQGNARAWHPLTHLRDR</sequence>
<name>A0A518RBW9_9SPHN</name>
<evidence type="ECO:0000313" key="5">
    <source>
        <dbReference type="Proteomes" id="UP000318055"/>
    </source>
</evidence>
<feature type="domain" description="Solute-binding protein family 5" evidence="3">
    <location>
        <begin position="72"/>
        <end position="320"/>
    </location>
</feature>
<dbReference type="EMBL" id="CP042239">
    <property type="protein sequence ID" value="QDX24955.1"/>
    <property type="molecule type" value="Genomic_DNA"/>
</dbReference>
<comment type="similarity">
    <text evidence="2">Belongs to the bacterial solute-binding protein 5 family.</text>
</comment>
<dbReference type="RefSeq" id="WP_145844648.1">
    <property type="nucleotide sequence ID" value="NZ_CP042239.1"/>
</dbReference>
<dbReference type="InterPro" id="IPR039424">
    <property type="entry name" value="SBP_5"/>
</dbReference>
<dbReference type="Proteomes" id="UP000318055">
    <property type="component" value="Chromosome"/>
</dbReference>
<dbReference type="Gene3D" id="3.90.76.10">
    <property type="entry name" value="Dipeptide-binding Protein, Domain 1"/>
    <property type="match status" value="1"/>
</dbReference>
<gene>
    <name evidence="4" type="ORF">FPZ54_02185</name>
</gene>
<dbReference type="SUPFAM" id="SSF53850">
    <property type="entry name" value="Periplasmic binding protein-like II"/>
    <property type="match status" value="1"/>
</dbReference>
<dbReference type="Gene3D" id="3.10.105.10">
    <property type="entry name" value="Dipeptide-binding Protein, Domain 3"/>
    <property type="match status" value="1"/>
</dbReference>
<reference evidence="4 5" key="1">
    <citation type="submission" date="2019-07" db="EMBL/GenBank/DDBJ databases">
        <title>Sphingomonas alkalisoli sp. nov., isolated from rhizosphere soil of Suaedae salsa.</title>
        <authorList>
            <person name="Zhang H."/>
            <person name="Xu L."/>
            <person name="Zhang J.-X."/>
            <person name="Sun J.-Q."/>
        </authorList>
    </citation>
    <scope>NUCLEOTIDE SEQUENCE [LARGE SCALE GENOMIC DNA]</scope>
    <source>
        <strain evidence="4 5">XS-10</strain>
    </source>
</reference>
<dbReference type="PROSITE" id="PS51257">
    <property type="entry name" value="PROKAR_LIPOPROTEIN"/>
    <property type="match status" value="1"/>
</dbReference>
<dbReference type="PANTHER" id="PTHR30290">
    <property type="entry name" value="PERIPLASMIC BINDING COMPONENT OF ABC TRANSPORTER"/>
    <property type="match status" value="1"/>
</dbReference>
<protein>
    <submittedName>
        <fullName evidence="4">ABC transporter substrate-binding protein</fullName>
    </submittedName>
</protein>
<dbReference type="GO" id="GO:0015833">
    <property type="term" value="P:peptide transport"/>
    <property type="evidence" value="ECO:0007669"/>
    <property type="project" value="TreeGrafter"/>
</dbReference>